<keyword evidence="2" id="KW-1185">Reference proteome</keyword>
<evidence type="ECO:0000313" key="2">
    <source>
        <dbReference type="Proteomes" id="UP000233837"/>
    </source>
</evidence>
<organism evidence="1 2">
    <name type="scientific">Dendrobium catenatum</name>
    <dbReference type="NCBI Taxonomy" id="906689"/>
    <lineage>
        <taxon>Eukaryota</taxon>
        <taxon>Viridiplantae</taxon>
        <taxon>Streptophyta</taxon>
        <taxon>Embryophyta</taxon>
        <taxon>Tracheophyta</taxon>
        <taxon>Spermatophyta</taxon>
        <taxon>Magnoliopsida</taxon>
        <taxon>Liliopsida</taxon>
        <taxon>Asparagales</taxon>
        <taxon>Orchidaceae</taxon>
        <taxon>Epidendroideae</taxon>
        <taxon>Malaxideae</taxon>
        <taxon>Dendrobiinae</taxon>
        <taxon>Dendrobium</taxon>
    </lineage>
</organism>
<gene>
    <name evidence="1" type="ORF">MA16_Dca008848</name>
</gene>
<proteinExistence type="predicted"/>
<sequence>MKQKWPRKELQCFQRYAFFEAFLCQHLHLRNRQLPLKAMSRAAFAAFSWSRGKNHLGLVWYKLNLAFHRYFLIPPLGCVSP</sequence>
<name>A0A2I0VUI9_9ASPA</name>
<reference evidence="1 2" key="2">
    <citation type="journal article" date="2017" name="Nature">
        <title>The Apostasia genome and the evolution of orchids.</title>
        <authorList>
            <person name="Zhang G.Q."/>
            <person name="Liu K.W."/>
            <person name="Li Z."/>
            <person name="Lohaus R."/>
            <person name="Hsiao Y.Y."/>
            <person name="Niu S.C."/>
            <person name="Wang J.Y."/>
            <person name="Lin Y.C."/>
            <person name="Xu Q."/>
            <person name="Chen L.J."/>
            <person name="Yoshida K."/>
            <person name="Fujiwara S."/>
            <person name="Wang Z.W."/>
            <person name="Zhang Y.Q."/>
            <person name="Mitsuda N."/>
            <person name="Wang M."/>
            <person name="Liu G.H."/>
            <person name="Pecoraro L."/>
            <person name="Huang H.X."/>
            <person name="Xiao X.J."/>
            <person name="Lin M."/>
            <person name="Wu X.Y."/>
            <person name="Wu W.L."/>
            <person name="Chen Y.Y."/>
            <person name="Chang S.B."/>
            <person name="Sakamoto S."/>
            <person name="Ohme-Takagi M."/>
            <person name="Yagi M."/>
            <person name="Zeng S.J."/>
            <person name="Shen C.Y."/>
            <person name="Yeh C.M."/>
            <person name="Luo Y.B."/>
            <person name="Tsai W.C."/>
            <person name="Van de Peer Y."/>
            <person name="Liu Z.J."/>
        </authorList>
    </citation>
    <scope>NUCLEOTIDE SEQUENCE [LARGE SCALE GENOMIC DNA]</scope>
    <source>
        <tissue evidence="1">The whole plant</tissue>
    </source>
</reference>
<dbReference type="EMBL" id="KZ503221">
    <property type="protein sequence ID" value="PKU67059.1"/>
    <property type="molecule type" value="Genomic_DNA"/>
</dbReference>
<protein>
    <submittedName>
        <fullName evidence="1">Uncharacterized protein</fullName>
    </submittedName>
</protein>
<dbReference type="Proteomes" id="UP000233837">
    <property type="component" value="Unassembled WGS sequence"/>
</dbReference>
<reference evidence="1 2" key="1">
    <citation type="journal article" date="2016" name="Sci. Rep.">
        <title>The Dendrobium catenatum Lindl. genome sequence provides insights into polysaccharide synthase, floral development and adaptive evolution.</title>
        <authorList>
            <person name="Zhang G.Q."/>
            <person name="Xu Q."/>
            <person name="Bian C."/>
            <person name="Tsai W.C."/>
            <person name="Yeh C.M."/>
            <person name="Liu K.W."/>
            <person name="Yoshida K."/>
            <person name="Zhang L.S."/>
            <person name="Chang S.B."/>
            <person name="Chen F."/>
            <person name="Shi Y."/>
            <person name="Su Y.Y."/>
            <person name="Zhang Y.Q."/>
            <person name="Chen L.J."/>
            <person name="Yin Y."/>
            <person name="Lin M."/>
            <person name="Huang H."/>
            <person name="Deng H."/>
            <person name="Wang Z.W."/>
            <person name="Zhu S.L."/>
            <person name="Zhao X."/>
            <person name="Deng C."/>
            <person name="Niu S.C."/>
            <person name="Huang J."/>
            <person name="Wang M."/>
            <person name="Liu G.H."/>
            <person name="Yang H.J."/>
            <person name="Xiao X.J."/>
            <person name="Hsiao Y.Y."/>
            <person name="Wu W.L."/>
            <person name="Chen Y.Y."/>
            <person name="Mitsuda N."/>
            <person name="Ohme-Takagi M."/>
            <person name="Luo Y.B."/>
            <person name="Van de Peer Y."/>
            <person name="Liu Z.J."/>
        </authorList>
    </citation>
    <scope>NUCLEOTIDE SEQUENCE [LARGE SCALE GENOMIC DNA]</scope>
    <source>
        <tissue evidence="1">The whole plant</tissue>
    </source>
</reference>
<evidence type="ECO:0000313" key="1">
    <source>
        <dbReference type="EMBL" id="PKU67059.1"/>
    </source>
</evidence>
<dbReference type="AlphaFoldDB" id="A0A2I0VUI9"/>
<accession>A0A2I0VUI9</accession>